<accession>A0A146K2Y8</accession>
<dbReference type="PANTHER" id="PTHR47992">
    <property type="entry name" value="PROTEIN PHOSPHATASE"/>
    <property type="match status" value="1"/>
</dbReference>
<gene>
    <name evidence="2" type="ORF">TPC1_17164</name>
</gene>
<feature type="domain" description="PPM-type phosphatase" evidence="1">
    <location>
        <begin position="1"/>
        <end position="85"/>
    </location>
</feature>
<proteinExistence type="predicted"/>
<feature type="non-terminal residue" evidence="2">
    <location>
        <position position="1"/>
    </location>
</feature>
<dbReference type="InterPro" id="IPR001932">
    <property type="entry name" value="PPM-type_phosphatase-like_dom"/>
</dbReference>
<dbReference type="Gene3D" id="3.60.40.10">
    <property type="entry name" value="PPM-type phosphatase domain"/>
    <property type="match status" value="1"/>
</dbReference>
<evidence type="ECO:0000313" key="2">
    <source>
        <dbReference type="EMBL" id="JAP91270.1"/>
    </source>
</evidence>
<reference evidence="2" key="1">
    <citation type="submission" date="2015-07" db="EMBL/GenBank/DDBJ databases">
        <title>Adaptation to a free-living lifestyle via gene acquisitions in the diplomonad Trepomonas sp. PC1.</title>
        <authorList>
            <person name="Xu F."/>
            <person name="Jerlstrom-Hultqvist J."/>
            <person name="Kolisko M."/>
            <person name="Simpson A.G.B."/>
            <person name="Roger A.J."/>
            <person name="Svard S.G."/>
            <person name="Andersson J.O."/>
        </authorList>
    </citation>
    <scope>NUCLEOTIDE SEQUENCE</scope>
    <source>
        <strain evidence="2">PC1</strain>
    </source>
</reference>
<dbReference type="InterPro" id="IPR036457">
    <property type="entry name" value="PPM-type-like_dom_sf"/>
</dbReference>
<dbReference type="InterPro" id="IPR015655">
    <property type="entry name" value="PP2C"/>
</dbReference>
<name>A0A146K2Y8_9EUKA</name>
<dbReference type="PROSITE" id="PS51746">
    <property type="entry name" value="PPM_2"/>
    <property type="match status" value="1"/>
</dbReference>
<sequence length="85" mass="9859">NLIHVSNVGDSRFMIGYAKNKFQITAEHRPDSEIERLEQCHCKVEQIEGIWRINKGLSVSRAIGDLREKDFIISTPSYYKYSTLN</sequence>
<dbReference type="AlphaFoldDB" id="A0A146K2Y8"/>
<dbReference type="EMBL" id="GDID01005336">
    <property type="protein sequence ID" value="JAP91270.1"/>
    <property type="molecule type" value="Transcribed_RNA"/>
</dbReference>
<evidence type="ECO:0000259" key="1">
    <source>
        <dbReference type="PROSITE" id="PS51746"/>
    </source>
</evidence>
<feature type="non-terminal residue" evidence="2">
    <location>
        <position position="85"/>
    </location>
</feature>
<dbReference type="GO" id="GO:0004722">
    <property type="term" value="F:protein serine/threonine phosphatase activity"/>
    <property type="evidence" value="ECO:0007669"/>
    <property type="project" value="InterPro"/>
</dbReference>
<organism evidence="2">
    <name type="scientific">Trepomonas sp. PC1</name>
    <dbReference type="NCBI Taxonomy" id="1076344"/>
    <lineage>
        <taxon>Eukaryota</taxon>
        <taxon>Metamonada</taxon>
        <taxon>Diplomonadida</taxon>
        <taxon>Hexamitidae</taxon>
        <taxon>Hexamitinae</taxon>
        <taxon>Trepomonas</taxon>
    </lineage>
</organism>
<dbReference type="Pfam" id="PF00481">
    <property type="entry name" value="PP2C"/>
    <property type="match status" value="1"/>
</dbReference>
<dbReference type="SUPFAM" id="SSF81606">
    <property type="entry name" value="PP2C-like"/>
    <property type="match status" value="1"/>
</dbReference>
<protein>
    <submittedName>
        <fullName evidence="2">Protein phosphatase 2C</fullName>
    </submittedName>
</protein>